<sequence length="133" mass="15725">MFYQATDSINFDIHATFFAVQCCSEFIKHRNIDSKTDDANEVCVPRKVHFTDVEKLSYAEQTKSPREFFDLVTTLDVCGIELWEIIEGRIERARKEQDEDFAKELGIIVDSAGLQLTMPYQWFMWYHQDGEWR</sequence>
<evidence type="ECO:0000313" key="1">
    <source>
        <dbReference type="Proteomes" id="UP000085678"/>
    </source>
</evidence>
<dbReference type="AlphaFoldDB" id="A0A1S3KCA8"/>
<accession>A0A1S3KCA8</accession>
<protein>
    <submittedName>
        <fullName evidence="2">Uncharacterized protein LOC106180642 isoform X1</fullName>
    </submittedName>
</protein>
<keyword evidence="1" id="KW-1185">Reference proteome</keyword>
<dbReference type="InParanoid" id="A0A1S3KCA8"/>
<gene>
    <name evidence="2" type="primary">LOC106180642</name>
</gene>
<dbReference type="GeneID" id="106180642"/>
<dbReference type="Proteomes" id="UP000085678">
    <property type="component" value="Unplaced"/>
</dbReference>
<organism evidence="1 2">
    <name type="scientific">Lingula anatina</name>
    <name type="common">Brachiopod</name>
    <name type="synonym">Lingula unguis</name>
    <dbReference type="NCBI Taxonomy" id="7574"/>
    <lineage>
        <taxon>Eukaryota</taxon>
        <taxon>Metazoa</taxon>
        <taxon>Spiralia</taxon>
        <taxon>Lophotrochozoa</taxon>
        <taxon>Brachiopoda</taxon>
        <taxon>Linguliformea</taxon>
        <taxon>Lingulata</taxon>
        <taxon>Lingulida</taxon>
        <taxon>Linguloidea</taxon>
        <taxon>Lingulidae</taxon>
        <taxon>Lingula</taxon>
    </lineage>
</organism>
<dbReference type="RefSeq" id="XP_013420127.1">
    <property type="nucleotide sequence ID" value="XM_013564673.2"/>
</dbReference>
<proteinExistence type="predicted"/>
<dbReference type="KEGG" id="lak:106180642"/>
<name>A0A1S3KCA8_LINAN</name>
<evidence type="ECO:0000313" key="2">
    <source>
        <dbReference type="RefSeq" id="XP_013420127.1"/>
    </source>
</evidence>
<reference evidence="2" key="1">
    <citation type="submission" date="2025-08" db="UniProtKB">
        <authorList>
            <consortium name="RefSeq"/>
        </authorList>
    </citation>
    <scope>IDENTIFICATION</scope>
    <source>
        <tissue evidence="2">Gonads</tissue>
    </source>
</reference>